<proteinExistence type="inferred from homology"/>
<comment type="similarity">
    <text evidence="2">Belongs to the HpaH/HsaA monooxygenase family.</text>
</comment>
<protein>
    <submittedName>
        <fullName evidence="5">Acyl-CoA dehydrogenase</fullName>
    </submittedName>
</protein>
<dbReference type="EMBL" id="BKAJ01000137">
    <property type="protein sequence ID" value="GEP59690.1"/>
    <property type="molecule type" value="Genomic_DNA"/>
</dbReference>
<dbReference type="AlphaFoldDB" id="A0A512NL67"/>
<dbReference type="GO" id="GO:0033539">
    <property type="term" value="P:fatty acid beta-oxidation using acyl-CoA dehydrogenase"/>
    <property type="evidence" value="ECO:0007669"/>
    <property type="project" value="TreeGrafter"/>
</dbReference>
<dbReference type="InterPro" id="IPR050741">
    <property type="entry name" value="Acyl-CoA_dehydrogenase"/>
</dbReference>
<reference evidence="5 6" key="1">
    <citation type="submission" date="2019-07" db="EMBL/GenBank/DDBJ databases">
        <title>Whole genome shotgun sequence of Reyranella soli NBRC 108950.</title>
        <authorList>
            <person name="Hosoyama A."/>
            <person name="Uohara A."/>
            <person name="Ohji S."/>
            <person name="Ichikawa N."/>
        </authorList>
    </citation>
    <scope>NUCLEOTIDE SEQUENCE [LARGE SCALE GENOMIC DNA]</scope>
    <source>
        <strain evidence="5 6">NBRC 108950</strain>
    </source>
</reference>
<dbReference type="Pfam" id="PF02771">
    <property type="entry name" value="Acyl-CoA_dh_N"/>
    <property type="match status" value="1"/>
</dbReference>
<feature type="domain" description="Acyl-CoA dehydrogenase/oxidase N-terminal" evidence="3">
    <location>
        <begin position="30"/>
        <end position="98"/>
    </location>
</feature>
<dbReference type="InterPro" id="IPR037069">
    <property type="entry name" value="AcylCoA_DH/ox_N_sf"/>
</dbReference>
<dbReference type="Gene3D" id="1.10.540.10">
    <property type="entry name" value="Acyl-CoA dehydrogenase/oxidase, N-terminal domain"/>
    <property type="match status" value="1"/>
</dbReference>
<dbReference type="GO" id="GO:0003995">
    <property type="term" value="F:acyl-CoA dehydrogenase activity"/>
    <property type="evidence" value="ECO:0007669"/>
    <property type="project" value="TreeGrafter"/>
</dbReference>
<evidence type="ECO:0000259" key="4">
    <source>
        <dbReference type="Pfam" id="PF08028"/>
    </source>
</evidence>
<dbReference type="RefSeq" id="WP_147155060.1">
    <property type="nucleotide sequence ID" value="NZ_BKAJ01000137.1"/>
</dbReference>
<dbReference type="SUPFAM" id="SSF56645">
    <property type="entry name" value="Acyl-CoA dehydrogenase NM domain-like"/>
    <property type="match status" value="1"/>
</dbReference>
<dbReference type="GO" id="GO:0050660">
    <property type="term" value="F:flavin adenine dinucleotide binding"/>
    <property type="evidence" value="ECO:0007669"/>
    <property type="project" value="InterPro"/>
</dbReference>
<dbReference type="InterPro" id="IPR046373">
    <property type="entry name" value="Acyl-CoA_Oxase/DH_mid-dom_sf"/>
</dbReference>
<dbReference type="Pfam" id="PF08028">
    <property type="entry name" value="Acyl-CoA_dh_2"/>
    <property type="match status" value="1"/>
</dbReference>
<comment type="caution">
    <text evidence="5">The sequence shown here is derived from an EMBL/GenBank/DDBJ whole genome shotgun (WGS) entry which is preliminary data.</text>
</comment>
<evidence type="ECO:0000313" key="5">
    <source>
        <dbReference type="EMBL" id="GEP59690.1"/>
    </source>
</evidence>
<dbReference type="SUPFAM" id="SSF47203">
    <property type="entry name" value="Acyl-CoA dehydrogenase C-terminal domain-like"/>
    <property type="match status" value="1"/>
</dbReference>
<accession>A0A512NL67</accession>
<evidence type="ECO:0000256" key="1">
    <source>
        <dbReference type="ARBA" id="ARBA00023002"/>
    </source>
</evidence>
<organism evidence="5 6">
    <name type="scientific">Reyranella soli</name>
    <dbReference type="NCBI Taxonomy" id="1230389"/>
    <lineage>
        <taxon>Bacteria</taxon>
        <taxon>Pseudomonadati</taxon>
        <taxon>Pseudomonadota</taxon>
        <taxon>Alphaproteobacteria</taxon>
        <taxon>Hyphomicrobiales</taxon>
        <taxon>Reyranellaceae</taxon>
        <taxon>Reyranella</taxon>
    </lineage>
</organism>
<feature type="domain" description="Acyl-CoA dehydrogenase C-terminal" evidence="4">
    <location>
        <begin position="254"/>
        <end position="379"/>
    </location>
</feature>
<dbReference type="Proteomes" id="UP000321058">
    <property type="component" value="Unassembled WGS sequence"/>
</dbReference>
<dbReference type="OrthoDB" id="7316074at2"/>
<dbReference type="Gene3D" id="1.20.140.10">
    <property type="entry name" value="Butyryl-CoA Dehydrogenase, subunit A, domain 3"/>
    <property type="match status" value="1"/>
</dbReference>
<gene>
    <name evidence="5" type="ORF">RSO01_68560</name>
</gene>
<evidence type="ECO:0000256" key="2">
    <source>
        <dbReference type="ARBA" id="ARBA00049661"/>
    </source>
</evidence>
<dbReference type="PANTHER" id="PTHR48083">
    <property type="entry name" value="MEDIUM-CHAIN SPECIFIC ACYL-COA DEHYDROGENASE, MITOCHONDRIAL-RELATED"/>
    <property type="match status" value="1"/>
</dbReference>
<dbReference type="InterPro" id="IPR013107">
    <property type="entry name" value="Acyl-CoA_DH_C"/>
</dbReference>
<dbReference type="Gene3D" id="2.40.110.10">
    <property type="entry name" value="Butyryl-CoA Dehydrogenase, subunit A, domain 2"/>
    <property type="match status" value="1"/>
</dbReference>
<dbReference type="InterPro" id="IPR009100">
    <property type="entry name" value="AcylCoA_DH/oxidase_NM_dom_sf"/>
</dbReference>
<keyword evidence="6" id="KW-1185">Reference proteome</keyword>
<dbReference type="GO" id="GO:0005737">
    <property type="term" value="C:cytoplasm"/>
    <property type="evidence" value="ECO:0007669"/>
    <property type="project" value="TreeGrafter"/>
</dbReference>
<evidence type="ECO:0000259" key="3">
    <source>
        <dbReference type="Pfam" id="PF02771"/>
    </source>
</evidence>
<dbReference type="InterPro" id="IPR013786">
    <property type="entry name" value="AcylCoA_DH/ox_N"/>
</dbReference>
<sequence length="405" mass="44285">MQTIVEDRRLPVDIDAQPVVQSAAALKPTLRHYQDEIEREQRLSPELVEQMHAAGFYRLLLPRSLGGLQADPLTYIRVVEHLAEGAGSVGWNVANNGVGSLVTLGLPDDGVQEIYPKGHRTVIAGTAVQGGGQAVSVQGGYRVSGRWTFGSGCHEAAWMLGSFQILDDGEPRRREDGGTFWRGLFPRAEVEVIPGSWEVSGLRGTGSFDWTVRDFFLPERRTMVHAGVPLDNQWGHWPGMTYALPAQAWVGPHQCAVITGLARAGINALVELAADKTPRGRTGRLCDNPQVQDAVGRADAILNSGRIYRNAMIAELWNTLADGRETTLEQRARCRLAAVHAGDCARQAMDLMFRHGGSTSFKTESRLAEVWRDLQVVGQAATLAPEWYPIGGRAFLGLDPGPRLR</sequence>
<dbReference type="PIRSF" id="PIRSF016578">
    <property type="entry name" value="HsaA"/>
    <property type="match status" value="1"/>
</dbReference>
<evidence type="ECO:0000313" key="6">
    <source>
        <dbReference type="Proteomes" id="UP000321058"/>
    </source>
</evidence>
<name>A0A512NL67_9HYPH</name>
<dbReference type="InterPro" id="IPR036250">
    <property type="entry name" value="AcylCo_DH-like_C"/>
</dbReference>
<dbReference type="PANTHER" id="PTHR48083:SF5">
    <property type="entry name" value="NRGC PROTEIN"/>
    <property type="match status" value="1"/>
</dbReference>
<keyword evidence="1" id="KW-0560">Oxidoreductase</keyword>